<reference evidence="1 2" key="1">
    <citation type="journal article" date="2015" name="Genome Biol. Evol.">
        <title>Comparative Genomics of a Bacterivorous Green Alga Reveals Evolutionary Causalities and Consequences of Phago-Mixotrophic Mode of Nutrition.</title>
        <authorList>
            <person name="Burns J.A."/>
            <person name="Paasch A."/>
            <person name="Narechania A."/>
            <person name="Kim E."/>
        </authorList>
    </citation>
    <scope>NUCLEOTIDE SEQUENCE [LARGE SCALE GENOMIC DNA]</scope>
    <source>
        <strain evidence="1 2">PLY_AMNH</strain>
    </source>
</reference>
<comment type="caution">
    <text evidence="1">The sequence shown here is derived from an EMBL/GenBank/DDBJ whole genome shotgun (WGS) entry which is preliminary data.</text>
</comment>
<dbReference type="EMBL" id="LGRX02024558">
    <property type="protein sequence ID" value="KAK3253923.1"/>
    <property type="molecule type" value="Genomic_DNA"/>
</dbReference>
<evidence type="ECO:0000313" key="2">
    <source>
        <dbReference type="Proteomes" id="UP001190700"/>
    </source>
</evidence>
<dbReference type="AlphaFoldDB" id="A0AAE0CGE6"/>
<organism evidence="1 2">
    <name type="scientific">Cymbomonas tetramitiformis</name>
    <dbReference type="NCBI Taxonomy" id="36881"/>
    <lineage>
        <taxon>Eukaryota</taxon>
        <taxon>Viridiplantae</taxon>
        <taxon>Chlorophyta</taxon>
        <taxon>Pyramimonadophyceae</taxon>
        <taxon>Pyramimonadales</taxon>
        <taxon>Pyramimonadaceae</taxon>
        <taxon>Cymbomonas</taxon>
    </lineage>
</organism>
<dbReference type="Proteomes" id="UP001190700">
    <property type="component" value="Unassembled WGS sequence"/>
</dbReference>
<evidence type="ECO:0000313" key="1">
    <source>
        <dbReference type="EMBL" id="KAK3253923.1"/>
    </source>
</evidence>
<gene>
    <name evidence="1" type="ORF">CYMTET_36844</name>
</gene>
<accession>A0AAE0CGE6</accession>
<protein>
    <submittedName>
        <fullName evidence="1">Uncharacterized protein</fullName>
    </submittedName>
</protein>
<sequence length="143" mass="15674">MTALVEQMNKLNAKNKTNGSSLCEAGHYGRESVQHRFVTEPVLNQWPEEFDAFKPCAVVNTTAKQAAKAMSRFPDRVRRHHGGAGSSLQSFLLHPINLDAGTEWVQQGLAVELAQAVDVPGTGLPDFYVLFGAGQREPLSKRV</sequence>
<keyword evidence="2" id="KW-1185">Reference proteome</keyword>
<proteinExistence type="predicted"/>
<name>A0AAE0CGE6_9CHLO</name>